<evidence type="ECO:0000313" key="2">
    <source>
        <dbReference type="Proteomes" id="UP001153269"/>
    </source>
</evidence>
<sequence length="116" mass="12789">MGDLLSLVGLSSGLWGYWGKNWEVDEPALLSPAATDPCVMFRSGAVWKLFPTQRRDMVWHMVHFSHWTDGARPGRLNAEQLTGHISPAPVGFPTIQAPSREPVLAMILLSVWGHAA</sequence>
<accession>A0A9N7UP39</accession>
<evidence type="ECO:0000313" key="1">
    <source>
        <dbReference type="EMBL" id="CAB1434376.1"/>
    </source>
</evidence>
<keyword evidence="2" id="KW-1185">Reference proteome</keyword>
<name>A0A9N7UP39_PLEPL</name>
<proteinExistence type="predicted"/>
<dbReference type="Proteomes" id="UP001153269">
    <property type="component" value="Unassembled WGS sequence"/>
</dbReference>
<reference evidence="1" key="1">
    <citation type="submission" date="2020-03" db="EMBL/GenBank/DDBJ databases">
        <authorList>
            <person name="Weist P."/>
        </authorList>
    </citation>
    <scope>NUCLEOTIDE SEQUENCE</scope>
</reference>
<dbReference type="EMBL" id="CADEAL010001657">
    <property type="protein sequence ID" value="CAB1434376.1"/>
    <property type="molecule type" value="Genomic_DNA"/>
</dbReference>
<organism evidence="1 2">
    <name type="scientific">Pleuronectes platessa</name>
    <name type="common">European plaice</name>
    <dbReference type="NCBI Taxonomy" id="8262"/>
    <lineage>
        <taxon>Eukaryota</taxon>
        <taxon>Metazoa</taxon>
        <taxon>Chordata</taxon>
        <taxon>Craniata</taxon>
        <taxon>Vertebrata</taxon>
        <taxon>Euteleostomi</taxon>
        <taxon>Actinopterygii</taxon>
        <taxon>Neopterygii</taxon>
        <taxon>Teleostei</taxon>
        <taxon>Neoteleostei</taxon>
        <taxon>Acanthomorphata</taxon>
        <taxon>Carangaria</taxon>
        <taxon>Pleuronectiformes</taxon>
        <taxon>Pleuronectoidei</taxon>
        <taxon>Pleuronectidae</taxon>
        <taxon>Pleuronectes</taxon>
    </lineage>
</organism>
<comment type="caution">
    <text evidence="1">The sequence shown here is derived from an EMBL/GenBank/DDBJ whole genome shotgun (WGS) entry which is preliminary data.</text>
</comment>
<dbReference type="AlphaFoldDB" id="A0A9N7UP39"/>
<protein>
    <submittedName>
        <fullName evidence="1">Uncharacterized protein</fullName>
    </submittedName>
</protein>
<gene>
    <name evidence="1" type="ORF">PLEPLA_LOCUS22423</name>
</gene>